<evidence type="ECO:0000313" key="3">
    <source>
        <dbReference type="EMBL" id="KAF9040338.1"/>
    </source>
</evidence>
<dbReference type="AlphaFoldDB" id="A0A9P5P582"/>
<dbReference type="Proteomes" id="UP000772434">
    <property type="component" value="Unassembled WGS sequence"/>
</dbReference>
<feature type="coiled-coil region" evidence="1">
    <location>
        <begin position="39"/>
        <end position="87"/>
    </location>
</feature>
<reference evidence="3" key="1">
    <citation type="submission" date="2020-11" db="EMBL/GenBank/DDBJ databases">
        <authorList>
            <consortium name="DOE Joint Genome Institute"/>
            <person name="Ahrendt S."/>
            <person name="Riley R."/>
            <person name="Andreopoulos W."/>
            <person name="Labutti K."/>
            <person name="Pangilinan J."/>
            <person name="Ruiz-Duenas F.J."/>
            <person name="Barrasa J.M."/>
            <person name="Sanchez-Garcia M."/>
            <person name="Camarero S."/>
            <person name="Miyauchi S."/>
            <person name="Serrano A."/>
            <person name="Linde D."/>
            <person name="Babiker R."/>
            <person name="Drula E."/>
            <person name="Ayuso-Fernandez I."/>
            <person name="Pacheco R."/>
            <person name="Padilla G."/>
            <person name="Ferreira P."/>
            <person name="Barriuso J."/>
            <person name="Kellner H."/>
            <person name="Castanera R."/>
            <person name="Alfaro M."/>
            <person name="Ramirez L."/>
            <person name="Pisabarro A.G."/>
            <person name="Kuo A."/>
            <person name="Tritt A."/>
            <person name="Lipzen A."/>
            <person name="He G."/>
            <person name="Yan M."/>
            <person name="Ng V."/>
            <person name="Cullen D."/>
            <person name="Martin F."/>
            <person name="Rosso M.-N."/>
            <person name="Henrissat B."/>
            <person name="Hibbett D."/>
            <person name="Martinez A.T."/>
            <person name="Grigoriev I.V."/>
        </authorList>
    </citation>
    <scope>NUCLEOTIDE SEQUENCE</scope>
    <source>
        <strain evidence="3">AH 40177</strain>
    </source>
</reference>
<name>A0A9P5P582_9AGAR</name>
<protein>
    <recommendedName>
        <fullName evidence="2">F-box domain-containing protein</fullName>
    </recommendedName>
</protein>
<feature type="non-terminal residue" evidence="3">
    <location>
        <position position="146"/>
    </location>
</feature>
<evidence type="ECO:0000256" key="1">
    <source>
        <dbReference type="SAM" id="Coils"/>
    </source>
</evidence>
<dbReference type="InterPro" id="IPR036047">
    <property type="entry name" value="F-box-like_dom_sf"/>
</dbReference>
<dbReference type="OrthoDB" id="3266451at2759"/>
<gene>
    <name evidence="3" type="ORF">BDP27DRAFT_1305446</name>
</gene>
<comment type="caution">
    <text evidence="3">The sequence shown here is derived from an EMBL/GenBank/DDBJ whole genome shotgun (WGS) entry which is preliminary data.</text>
</comment>
<dbReference type="Gene3D" id="1.20.1280.50">
    <property type="match status" value="1"/>
</dbReference>
<proteinExistence type="predicted"/>
<dbReference type="PROSITE" id="PS50181">
    <property type="entry name" value="FBOX"/>
    <property type="match status" value="1"/>
</dbReference>
<dbReference type="EMBL" id="JADNRY010000560">
    <property type="protein sequence ID" value="KAF9040338.1"/>
    <property type="molecule type" value="Genomic_DNA"/>
</dbReference>
<evidence type="ECO:0000259" key="2">
    <source>
        <dbReference type="PROSITE" id="PS50181"/>
    </source>
</evidence>
<sequence length="146" mass="16799">MSFESCSHCHSIAFKPQVNITNRVYEHLRCAHALPENLLSDASALIQSVEKDLDGYESEMHRLQIRMTNVRNRRERLKTHAENLRSLFSPIRKLPNELLVRVFSYVCIENDLMYGQGGSAVTLGSVCLRWRQLTLACPELWANIKV</sequence>
<feature type="domain" description="F-box" evidence="2">
    <location>
        <begin position="88"/>
        <end position="144"/>
    </location>
</feature>
<keyword evidence="1" id="KW-0175">Coiled coil</keyword>
<evidence type="ECO:0000313" key="4">
    <source>
        <dbReference type="Proteomes" id="UP000772434"/>
    </source>
</evidence>
<keyword evidence="4" id="KW-1185">Reference proteome</keyword>
<dbReference type="SUPFAM" id="SSF81383">
    <property type="entry name" value="F-box domain"/>
    <property type="match status" value="1"/>
</dbReference>
<dbReference type="InterPro" id="IPR001810">
    <property type="entry name" value="F-box_dom"/>
</dbReference>
<organism evidence="3 4">
    <name type="scientific">Rhodocollybia butyracea</name>
    <dbReference type="NCBI Taxonomy" id="206335"/>
    <lineage>
        <taxon>Eukaryota</taxon>
        <taxon>Fungi</taxon>
        <taxon>Dikarya</taxon>
        <taxon>Basidiomycota</taxon>
        <taxon>Agaricomycotina</taxon>
        <taxon>Agaricomycetes</taxon>
        <taxon>Agaricomycetidae</taxon>
        <taxon>Agaricales</taxon>
        <taxon>Marasmiineae</taxon>
        <taxon>Omphalotaceae</taxon>
        <taxon>Rhodocollybia</taxon>
    </lineage>
</organism>
<accession>A0A9P5P582</accession>
<dbReference type="Pfam" id="PF12937">
    <property type="entry name" value="F-box-like"/>
    <property type="match status" value="1"/>
</dbReference>